<protein>
    <submittedName>
        <fullName evidence="1">Uncharacterized protein</fullName>
    </submittedName>
</protein>
<reference evidence="1 2" key="1">
    <citation type="journal article" date="2024" name="G3 (Bethesda)">
        <title>Genome assembly of Hibiscus sabdariffa L. provides insights into metabolisms of medicinal natural products.</title>
        <authorList>
            <person name="Kim T."/>
        </authorList>
    </citation>
    <scope>NUCLEOTIDE SEQUENCE [LARGE SCALE GENOMIC DNA]</scope>
    <source>
        <strain evidence="1">TK-2024</strain>
        <tissue evidence="1">Old leaves</tissue>
    </source>
</reference>
<sequence>MGSTPPSAADEEVVRGSGGNQSRKSGFNGGLFYLPLCGFRLAFKLSPTLLRGVTCRPPIFTKLCRHFSLAASTIEMAEWLPITLYITRESTHRTLLPPEVIT</sequence>
<evidence type="ECO:0000313" key="1">
    <source>
        <dbReference type="EMBL" id="KAK8490451.1"/>
    </source>
</evidence>
<accession>A0ABR2ABI1</accession>
<dbReference type="EMBL" id="JBBPBN010000284">
    <property type="protein sequence ID" value="KAK8490451.1"/>
    <property type="molecule type" value="Genomic_DNA"/>
</dbReference>
<gene>
    <name evidence="1" type="ORF">V6N11_061761</name>
</gene>
<proteinExistence type="predicted"/>
<organism evidence="1 2">
    <name type="scientific">Hibiscus sabdariffa</name>
    <name type="common">roselle</name>
    <dbReference type="NCBI Taxonomy" id="183260"/>
    <lineage>
        <taxon>Eukaryota</taxon>
        <taxon>Viridiplantae</taxon>
        <taxon>Streptophyta</taxon>
        <taxon>Embryophyta</taxon>
        <taxon>Tracheophyta</taxon>
        <taxon>Spermatophyta</taxon>
        <taxon>Magnoliopsida</taxon>
        <taxon>eudicotyledons</taxon>
        <taxon>Gunneridae</taxon>
        <taxon>Pentapetalae</taxon>
        <taxon>rosids</taxon>
        <taxon>malvids</taxon>
        <taxon>Malvales</taxon>
        <taxon>Malvaceae</taxon>
        <taxon>Malvoideae</taxon>
        <taxon>Hibiscus</taxon>
    </lineage>
</organism>
<keyword evidence="2" id="KW-1185">Reference proteome</keyword>
<dbReference type="Proteomes" id="UP001396334">
    <property type="component" value="Unassembled WGS sequence"/>
</dbReference>
<comment type="caution">
    <text evidence="1">The sequence shown here is derived from an EMBL/GenBank/DDBJ whole genome shotgun (WGS) entry which is preliminary data.</text>
</comment>
<name>A0ABR2ABI1_9ROSI</name>
<evidence type="ECO:0000313" key="2">
    <source>
        <dbReference type="Proteomes" id="UP001396334"/>
    </source>
</evidence>